<organism evidence="10 11">
    <name type="scientific">Marasmius crinis-equi</name>
    <dbReference type="NCBI Taxonomy" id="585013"/>
    <lineage>
        <taxon>Eukaryota</taxon>
        <taxon>Fungi</taxon>
        <taxon>Dikarya</taxon>
        <taxon>Basidiomycota</taxon>
        <taxon>Agaricomycotina</taxon>
        <taxon>Agaricomycetes</taxon>
        <taxon>Agaricomycetidae</taxon>
        <taxon>Agaricales</taxon>
        <taxon>Marasmiineae</taxon>
        <taxon>Marasmiaceae</taxon>
        <taxon>Marasmius</taxon>
    </lineage>
</organism>
<accession>A0ABR3FA91</accession>
<dbReference type="PANTHER" id="PTHR33753:SF2">
    <property type="entry name" value="GLYCOSIDE HYDROLASE FAMILY 7 PROTEIN"/>
    <property type="match status" value="1"/>
</dbReference>
<dbReference type="GO" id="GO:0016162">
    <property type="term" value="F:cellulose 1,4-beta-cellobiosidase activity"/>
    <property type="evidence" value="ECO:0007669"/>
    <property type="project" value="UniProtKB-EC"/>
</dbReference>
<dbReference type="PANTHER" id="PTHR33753">
    <property type="entry name" value="1,4-BETA-D-GLUCAN CELLOBIOHYDROLASE B"/>
    <property type="match status" value="1"/>
</dbReference>
<dbReference type="Pfam" id="PF00840">
    <property type="entry name" value="Glyco_hydro_7"/>
    <property type="match status" value="1"/>
</dbReference>
<evidence type="ECO:0000256" key="8">
    <source>
        <dbReference type="ARBA" id="ARBA00023326"/>
    </source>
</evidence>
<evidence type="ECO:0000256" key="2">
    <source>
        <dbReference type="ARBA" id="ARBA00006044"/>
    </source>
</evidence>
<comment type="catalytic activity">
    <reaction evidence="1">
        <text>Hydrolysis of (1-&gt;4)-beta-D-glucosidic linkages in cellulose and cellotetraose, releasing cellobiose from the non-reducing ends of the chains.</text>
        <dbReference type="EC" id="3.2.1.91"/>
    </reaction>
</comment>
<evidence type="ECO:0000256" key="1">
    <source>
        <dbReference type="ARBA" id="ARBA00001641"/>
    </source>
</evidence>
<gene>
    <name evidence="10" type="primary">CBH1</name>
    <name evidence="10" type="ORF">V5O48_009807</name>
</gene>
<keyword evidence="7 9" id="KW-0326">Glycosidase</keyword>
<dbReference type="EMBL" id="JBAHYK010000663">
    <property type="protein sequence ID" value="KAL0572160.1"/>
    <property type="molecule type" value="Genomic_DNA"/>
</dbReference>
<protein>
    <recommendedName>
        <fullName evidence="9">Glucanase</fullName>
        <ecNumber evidence="9">3.2.1.-</ecNumber>
    </recommendedName>
</protein>
<comment type="caution">
    <text evidence="10">The sequence shown here is derived from an EMBL/GenBank/DDBJ whole genome shotgun (WGS) entry which is preliminary data.</text>
</comment>
<evidence type="ECO:0000256" key="6">
    <source>
        <dbReference type="ARBA" id="ARBA00023277"/>
    </source>
</evidence>
<dbReference type="InterPro" id="IPR013320">
    <property type="entry name" value="ConA-like_dom_sf"/>
</dbReference>
<evidence type="ECO:0000256" key="3">
    <source>
        <dbReference type="ARBA" id="ARBA00022729"/>
    </source>
</evidence>
<keyword evidence="5 9" id="KW-0136">Cellulose degradation</keyword>
<dbReference type="InterPro" id="IPR001722">
    <property type="entry name" value="Glyco_hydro_7"/>
</dbReference>
<evidence type="ECO:0000313" key="10">
    <source>
        <dbReference type="EMBL" id="KAL0572160.1"/>
    </source>
</evidence>
<reference evidence="10 11" key="1">
    <citation type="submission" date="2024-02" db="EMBL/GenBank/DDBJ databases">
        <title>A draft genome for the cacao thread blight pathogen Marasmius crinis-equi.</title>
        <authorList>
            <person name="Cohen S.P."/>
            <person name="Baruah I.K."/>
            <person name="Amoako-Attah I."/>
            <person name="Bukari Y."/>
            <person name="Meinhardt L.W."/>
            <person name="Bailey B.A."/>
        </authorList>
    </citation>
    <scope>NUCLEOTIDE SEQUENCE [LARGE SCALE GENOMIC DNA]</scope>
    <source>
        <strain evidence="10 11">GH-76</strain>
    </source>
</reference>
<evidence type="ECO:0000256" key="7">
    <source>
        <dbReference type="ARBA" id="ARBA00023295"/>
    </source>
</evidence>
<keyword evidence="4 9" id="KW-0378">Hydrolase</keyword>
<name>A0ABR3FA91_9AGAR</name>
<dbReference type="PRINTS" id="PR00734">
    <property type="entry name" value="GLHYDRLASE7"/>
</dbReference>
<keyword evidence="11" id="KW-1185">Reference proteome</keyword>
<dbReference type="CDD" id="cd07999">
    <property type="entry name" value="GH7_CBH_EG"/>
    <property type="match status" value="1"/>
</dbReference>
<evidence type="ECO:0000256" key="5">
    <source>
        <dbReference type="ARBA" id="ARBA00023001"/>
    </source>
</evidence>
<dbReference type="EC" id="3.2.1.-" evidence="9"/>
<dbReference type="SUPFAM" id="SSF49899">
    <property type="entry name" value="Concanavalin A-like lectins/glucanases"/>
    <property type="match status" value="1"/>
</dbReference>
<dbReference type="Gene3D" id="2.70.100.10">
    <property type="entry name" value="Glycoside hydrolase, family 7, domain"/>
    <property type="match status" value="1"/>
</dbReference>
<proteinExistence type="inferred from homology"/>
<dbReference type="Proteomes" id="UP001465976">
    <property type="component" value="Unassembled WGS sequence"/>
</dbReference>
<evidence type="ECO:0000313" key="11">
    <source>
        <dbReference type="Proteomes" id="UP001465976"/>
    </source>
</evidence>
<evidence type="ECO:0000256" key="4">
    <source>
        <dbReference type="ARBA" id="ARBA00022801"/>
    </source>
</evidence>
<comment type="similarity">
    <text evidence="2 9">Belongs to the glycosyl hydrolase 7 (cellulase C) family.</text>
</comment>
<dbReference type="InterPro" id="IPR037019">
    <property type="entry name" value="Glyco_hydro_7_sf"/>
</dbReference>
<evidence type="ECO:0000256" key="9">
    <source>
        <dbReference type="RuleBase" id="RU361164"/>
    </source>
</evidence>
<keyword evidence="3" id="KW-0732">Signal</keyword>
<keyword evidence="6" id="KW-0119">Carbohydrate metabolism</keyword>
<sequence>MAIRVSMKDFVGHVSLGWSSTTANHEPSKAAVGTPDWEYEDDRSNWSAASLITLALALGAFGQQVGTNTAENHPKMSWSKCAAGGSCSTQQGSVVLDSNWRWLHSSSSQNCYTGNTWDATLCPDDVTCAANCELDGADYSGTYGITTSGNALTLKFVTQSQGKNIGSRVYLMDPTDTKYQIFDMRNQEFTFDVDMSNLPCGLNGALYFVEMDADGGASKFPTNKAGAKYGTGYCDTQCPHDLKFIDGAANVEGWQPSSTDSNAGSGTFGTCCNEMDVWEANNNAAAFTPHVCTGTSGGQTKCSGTDCGDGDDRYNGICDKDGCDFNSFRMGDTSFLGPGKTVDTNSKITVVTQFLTNNNSTTGTLNEIRRVYVQNGKVIQNSKTNIPGMATFDSVTDAFCNAQKTAFGDTNSFEARGGLAVMGQAFAKGMVLVMSLWDDHEAGMLWLDSNYPLNKTASTPGVARGTCSSTSGDPATVESQHASASVVFSNIKVGPIGSTFGH</sequence>
<keyword evidence="8 9" id="KW-0624">Polysaccharide degradation</keyword>